<dbReference type="RefSeq" id="WP_132212225.1">
    <property type="nucleotide sequence ID" value="NZ_SLWN01000010.1"/>
</dbReference>
<feature type="transmembrane region" description="Helical" evidence="1">
    <location>
        <begin position="92"/>
        <end position="117"/>
    </location>
</feature>
<dbReference type="EMBL" id="SLWN01000010">
    <property type="protein sequence ID" value="TCO22098.1"/>
    <property type="molecule type" value="Genomic_DNA"/>
</dbReference>
<feature type="transmembrane region" description="Helical" evidence="1">
    <location>
        <begin position="41"/>
        <end position="60"/>
    </location>
</feature>
<proteinExistence type="predicted"/>
<evidence type="ECO:0000313" key="2">
    <source>
        <dbReference type="EMBL" id="TCO22098.1"/>
    </source>
</evidence>
<protein>
    <submittedName>
        <fullName evidence="2">Uncharacterized protein</fullName>
    </submittedName>
</protein>
<gene>
    <name evidence="2" type="ORF">EV652_11083</name>
</gene>
<name>A0A4R2H7A0_9ACTN</name>
<keyword evidence="1" id="KW-0812">Transmembrane</keyword>
<evidence type="ECO:0000313" key="3">
    <source>
        <dbReference type="Proteomes" id="UP000294508"/>
    </source>
</evidence>
<accession>A0A4R2H7A0</accession>
<sequence length="132" mass="13886">MKSLAALRLVAATHAIAVCLQPILAGIYLNGSGGALRIHEPLGLAVTVTGLFQLLVATIWWRSGGRLLAPVVTLLIVLGEGFQVGMGYSRQLALHIPLGIALVAASVAFAFWTFTAAQPASSPRRRRTEVAS</sequence>
<evidence type="ECO:0000256" key="1">
    <source>
        <dbReference type="SAM" id="Phobius"/>
    </source>
</evidence>
<dbReference type="OrthoDB" id="3697516at2"/>
<keyword evidence="1" id="KW-1133">Transmembrane helix</keyword>
<keyword evidence="3" id="KW-1185">Reference proteome</keyword>
<dbReference type="Proteomes" id="UP000294508">
    <property type="component" value="Unassembled WGS sequence"/>
</dbReference>
<feature type="transmembrane region" description="Helical" evidence="1">
    <location>
        <begin position="67"/>
        <end position="86"/>
    </location>
</feature>
<organism evidence="2 3">
    <name type="scientific">Kribbella steppae</name>
    <dbReference type="NCBI Taxonomy" id="2512223"/>
    <lineage>
        <taxon>Bacteria</taxon>
        <taxon>Bacillati</taxon>
        <taxon>Actinomycetota</taxon>
        <taxon>Actinomycetes</taxon>
        <taxon>Propionibacteriales</taxon>
        <taxon>Kribbellaceae</taxon>
        <taxon>Kribbella</taxon>
    </lineage>
</organism>
<comment type="caution">
    <text evidence="2">The sequence shown here is derived from an EMBL/GenBank/DDBJ whole genome shotgun (WGS) entry which is preliminary data.</text>
</comment>
<reference evidence="2 3" key="1">
    <citation type="journal article" date="2015" name="Stand. Genomic Sci.">
        <title>Genomic Encyclopedia of Bacterial and Archaeal Type Strains, Phase III: the genomes of soil and plant-associated and newly described type strains.</title>
        <authorList>
            <person name="Whitman W.B."/>
            <person name="Woyke T."/>
            <person name="Klenk H.P."/>
            <person name="Zhou Y."/>
            <person name="Lilburn T.G."/>
            <person name="Beck B.J."/>
            <person name="De Vos P."/>
            <person name="Vandamme P."/>
            <person name="Eisen J.A."/>
            <person name="Garrity G."/>
            <person name="Hugenholtz P."/>
            <person name="Kyrpides N.C."/>
        </authorList>
    </citation>
    <scope>NUCLEOTIDE SEQUENCE [LARGE SCALE GENOMIC DNA]</scope>
    <source>
        <strain evidence="2 3">VKM Ac-2572</strain>
    </source>
</reference>
<dbReference type="AlphaFoldDB" id="A0A4R2H7A0"/>
<keyword evidence="1" id="KW-0472">Membrane</keyword>